<dbReference type="AlphaFoldDB" id="A0A016UNM2"/>
<feature type="transmembrane region" description="Helical" evidence="1">
    <location>
        <begin position="99"/>
        <end position="117"/>
    </location>
</feature>
<dbReference type="EMBL" id="JARK01001368">
    <property type="protein sequence ID" value="EYC16994.1"/>
    <property type="molecule type" value="Genomic_DNA"/>
</dbReference>
<accession>A0A016UNM2</accession>
<proteinExistence type="predicted"/>
<comment type="caution">
    <text evidence="2">The sequence shown here is derived from an EMBL/GenBank/DDBJ whole genome shotgun (WGS) entry which is preliminary data.</text>
</comment>
<dbReference type="Proteomes" id="UP000024635">
    <property type="component" value="Unassembled WGS sequence"/>
</dbReference>
<feature type="transmembrane region" description="Helical" evidence="1">
    <location>
        <begin position="71"/>
        <end position="92"/>
    </location>
</feature>
<keyword evidence="1" id="KW-0472">Membrane</keyword>
<evidence type="ECO:0000313" key="2">
    <source>
        <dbReference type="EMBL" id="EYC16994.1"/>
    </source>
</evidence>
<organism evidence="2 3">
    <name type="scientific">Ancylostoma ceylanicum</name>
    <dbReference type="NCBI Taxonomy" id="53326"/>
    <lineage>
        <taxon>Eukaryota</taxon>
        <taxon>Metazoa</taxon>
        <taxon>Ecdysozoa</taxon>
        <taxon>Nematoda</taxon>
        <taxon>Chromadorea</taxon>
        <taxon>Rhabditida</taxon>
        <taxon>Rhabditina</taxon>
        <taxon>Rhabditomorpha</taxon>
        <taxon>Strongyloidea</taxon>
        <taxon>Ancylostomatidae</taxon>
        <taxon>Ancylostomatinae</taxon>
        <taxon>Ancylostoma</taxon>
    </lineage>
</organism>
<reference evidence="3" key="1">
    <citation type="journal article" date="2015" name="Nat. Genet.">
        <title>The genome and transcriptome of the zoonotic hookworm Ancylostoma ceylanicum identify infection-specific gene families.</title>
        <authorList>
            <person name="Schwarz E.M."/>
            <person name="Hu Y."/>
            <person name="Antoshechkin I."/>
            <person name="Miller M.M."/>
            <person name="Sternberg P.W."/>
            <person name="Aroian R.V."/>
        </authorList>
    </citation>
    <scope>NUCLEOTIDE SEQUENCE</scope>
    <source>
        <strain evidence="3">HY135</strain>
    </source>
</reference>
<gene>
    <name evidence="2" type="primary">Acey_s0032.g2607</name>
    <name evidence="2" type="synonym">Acey-C15C6.1</name>
    <name evidence="2" type="ORF">Y032_0032g2607</name>
</gene>
<evidence type="ECO:0000313" key="3">
    <source>
        <dbReference type="Proteomes" id="UP000024635"/>
    </source>
</evidence>
<feature type="transmembrane region" description="Helical" evidence="1">
    <location>
        <begin position="123"/>
        <end position="151"/>
    </location>
</feature>
<evidence type="ECO:0000256" key="1">
    <source>
        <dbReference type="SAM" id="Phobius"/>
    </source>
</evidence>
<keyword evidence="1" id="KW-1133">Transmembrane helix</keyword>
<sequence>MGCVLPHAVFDADLESVAQISCGLLSHLLRQTYRMTARANQVHDNTTGKVRKRHHIDKFSPLKSEFHRIQAGMRIVASIGTLVILALVVVLYLKFRKALFVLLIPTAVTVMTVAAIISRRHRLVWPVIAMSMFHVVLACYALLIFSFYFFFKPFYIIMVLNWAFDRAMSPLRQQQERCFRPDSSRIDELVPPPQRKLKCYQGKSTER</sequence>
<keyword evidence="3" id="KW-1185">Reference proteome</keyword>
<name>A0A016UNM2_9BILA</name>
<dbReference type="OrthoDB" id="5864946at2759"/>
<keyword evidence="1" id="KW-0812">Transmembrane</keyword>
<protein>
    <submittedName>
        <fullName evidence="2">Uncharacterized protein</fullName>
    </submittedName>
</protein>